<proteinExistence type="predicted"/>
<keyword evidence="2" id="KW-0378">Hydrolase</keyword>
<dbReference type="Proteomes" id="UP000275910">
    <property type="component" value="Unassembled WGS sequence"/>
</dbReference>
<dbReference type="SUPFAM" id="SSF53590">
    <property type="entry name" value="Nucleoside hydrolase"/>
    <property type="match status" value="1"/>
</dbReference>
<dbReference type="GO" id="GO:0016799">
    <property type="term" value="F:hydrolase activity, hydrolyzing N-glycosyl compounds"/>
    <property type="evidence" value="ECO:0007669"/>
    <property type="project" value="InterPro"/>
</dbReference>
<reference evidence="2 3" key="1">
    <citation type="submission" date="2018-10" db="EMBL/GenBank/DDBJ databases">
        <title>The genome of Lysobacter enzymogenes OH11.</title>
        <authorList>
            <person name="Liu F."/>
            <person name="Zhao Y."/>
            <person name="Qian G."/>
            <person name="Chen Y."/>
            <person name="Xu H."/>
        </authorList>
    </citation>
    <scope>NUCLEOTIDE SEQUENCE [LARGE SCALE GENOMIC DNA]</scope>
    <source>
        <strain evidence="2 3">OH11</strain>
    </source>
</reference>
<dbReference type="InterPro" id="IPR052775">
    <property type="entry name" value="IUN_hydrolase"/>
</dbReference>
<comment type="caution">
    <text evidence="2">The sequence shown here is derived from an EMBL/GenBank/DDBJ whole genome shotgun (WGS) entry which is preliminary data.</text>
</comment>
<protein>
    <submittedName>
        <fullName evidence="2">Nucleoside hydrolase</fullName>
    </submittedName>
</protein>
<dbReference type="CDD" id="cd02649">
    <property type="entry name" value="nuc_hydro_CeIAG"/>
    <property type="match status" value="1"/>
</dbReference>
<dbReference type="PANTHER" id="PTHR46190:SF1">
    <property type="entry name" value="SI:CH211-201H21.5"/>
    <property type="match status" value="1"/>
</dbReference>
<dbReference type="PANTHER" id="PTHR46190">
    <property type="entry name" value="SI:CH211-201H21.5-RELATED"/>
    <property type="match status" value="1"/>
</dbReference>
<sequence>MTDRIPLLIDTDPGVDDALALLMAFNDPRHEIVGLTIAAGNVGLKHTVANALKLCEVAGQDIPVFAGADAPLLHPSPDAGYVHGQDGFGDVGYEAAKRQVEAEHAALAIIRLSHQHAGKLLLVALGPLTNVALALKLDPTLPQRIARLVVMGGAVTCQGNITPAAEFNIYFDPEAAHIVFEAFERIDLADWEAVMAHGLHHDRVVGWLAAGAERGRFYERISEKTRLWSIDRRGDEWHAADALAMAFALEPAGALDVQDRPVSIELDGTHSRGATVVDWRRQEGRADKVSILMKYDQARFERLIAAALAAG</sequence>
<gene>
    <name evidence="2" type="ORF">D9T17_22655</name>
</gene>
<name>A0A3N2RAZ9_LYSEN</name>
<dbReference type="InterPro" id="IPR001910">
    <property type="entry name" value="Inosine/uridine_hydrolase_dom"/>
</dbReference>
<dbReference type="EMBL" id="RCTY01000056">
    <property type="protein sequence ID" value="ROU04650.1"/>
    <property type="molecule type" value="Genomic_DNA"/>
</dbReference>
<dbReference type="InterPro" id="IPR036452">
    <property type="entry name" value="Ribo_hydro-like"/>
</dbReference>
<evidence type="ECO:0000313" key="2">
    <source>
        <dbReference type="EMBL" id="ROU04650.1"/>
    </source>
</evidence>
<dbReference type="RefSeq" id="WP_123649573.1">
    <property type="nucleotide sequence ID" value="NZ_RCTY01000056.1"/>
</dbReference>
<evidence type="ECO:0000313" key="3">
    <source>
        <dbReference type="Proteomes" id="UP000275910"/>
    </source>
</evidence>
<dbReference type="AlphaFoldDB" id="A0A3N2RAZ9"/>
<feature type="domain" description="Inosine/uridine-preferring nucleoside hydrolase" evidence="1">
    <location>
        <begin position="7"/>
        <end position="301"/>
    </location>
</feature>
<dbReference type="Gene3D" id="3.90.245.10">
    <property type="entry name" value="Ribonucleoside hydrolase-like"/>
    <property type="match status" value="1"/>
</dbReference>
<organism evidence="2 3">
    <name type="scientific">Lysobacter enzymogenes</name>
    <dbReference type="NCBI Taxonomy" id="69"/>
    <lineage>
        <taxon>Bacteria</taxon>
        <taxon>Pseudomonadati</taxon>
        <taxon>Pseudomonadota</taxon>
        <taxon>Gammaproteobacteria</taxon>
        <taxon>Lysobacterales</taxon>
        <taxon>Lysobacteraceae</taxon>
        <taxon>Lysobacter</taxon>
    </lineage>
</organism>
<dbReference type="Pfam" id="PF01156">
    <property type="entry name" value="IU_nuc_hydro"/>
    <property type="match status" value="1"/>
</dbReference>
<evidence type="ECO:0000259" key="1">
    <source>
        <dbReference type="Pfam" id="PF01156"/>
    </source>
</evidence>
<accession>A0A3N2RAZ9</accession>